<sequence length="180" mass="19310">MTDFVEYRPRSESSFRPDPQVAIRPATTGDTRGLAVVRSARGGSVEEHLEASQRLIERLPVILVAESDGEIVGWCGAQRSSIEPDAEPEWLIAGITVVPELRRRGIAALLLGGVMGAVRSDEPGAAIFSVINARNLASIDLHEGLGFSEIARRAEIARIEFAGGEGVLLRSRPDGTAARE</sequence>
<reference evidence="3" key="1">
    <citation type="journal article" date="2019" name="Int. J. Syst. Evol. Microbiol.">
        <title>The Global Catalogue of Microorganisms (GCM) 10K type strain sequencing project: providing services to taxonomists for standard genome sequencing and annotation.</title>
        <authorList>
            <consortium name="The Broad Institute Genomics Platform"/>
            <consortium name="The Broad Institute Genome Sequencing Center for Infectious Disease"/>
            <person name="Wu L."/>
            <person name="Ma J."/>
        </authorList>
    </citation>
    <scope>NUCLEOTIDE SEQUENCE [LARGE SCALE GENOMIC DNA]</scope>
    <source>
        <strain evidence="3">CCM 7640</strain>
    </source>
</reference>
<dbReference type="Gene3D" id="3.40.630.30">
    <property type="match status" value="1"/>
</dbReference>
<comment type="caution">
    <text evidence="2">The sequence shown here is derived from an EMBL/GenBank/DDBJ whole genome shotgun (WGS) entry which is preliminary data.</text>
</comment>
<dbReference type="PROSITE" id="PS51186">
    <property type="entry name" value="GNAT"/>
    <property type="match status" value="1"/>
</dbReference>
<dbReference type="InterPro" id="IPR000182">
    <property type="entry name" value="GNAT_dom"/>
</dbReference>
<dbReference type="Proteomes" id="UP000629365">
    <property type="component" value="Unassembled WGS sequence"/>
</dbReference>
<dbReference type="PANTHER" id="PTHR43072">
    <property type="entry name" value="N-ACETYLTRANSFERASE"/>
    <property type="match status" value="1"/>
</dbReference>
<dbReference type="EMBL" id="BMCM01000002">
    <property type="protein sequence ID" value="GGD73224.1"/>
    <property type="molecule type" value="Genomic_DNA"/>
</dbReference>
<evidence type="ECO:0000313" key="2">
    <source>
        <dbReference type="EMBL" id="GGD73224.1"/>
    </source>
</evidence>
<dbReference type="RefSeq" id="WP_188435996.1">
    <property type="nucleotide sequence ID" value="NZ_BMCM01000002.1"/>
</dbReference>
<keyword evidence="3" id="KW-1185">Reference proteome</keyword>
<dbReference type="SUPFAM" id="SSF55729">
    <property type="entry name" value="Acyl-CoA N-acyltransferases (Nat)"/>
    <property type="match status" value="1"/>
</dbReference>
<evidence type="ECO:0000313" key="3">
    <source>
        <dbReference type="Proteomes" id="UP000629365"/>
    </source>
</evidence>
<proteinExistence type="predicted"/>
<dbReference type="Pfam" id="PF00583">
    <property type="entry name" value="Acetyltransf_1"/>
    <property type="match status" value="1"/>
</dbReference>
<feature type="domain" description="N-acetyltransferase" evidence="1">
    <location>
        <begin position="21"/>
        <end position="174"/>
    </location>
</feature>
<name>A0ABQ1RN77_9MICO</name>
<evidence type="ECO:0000259" key="1">
    <source>
        <dbReference type="PROSITE" id="PS51186"/>
    </source>
</evidence>
<gene>
    <name evidence="2" type="ORF">GCM10007269_15380</name>
</gene>
<accession>A0ABQ1RN77</accession>
<dbReference type="CDD" id="cd04301">
    <property type="entry name" value="NAT_SF"/>
    <property type="match status" value="1"/>
</dbReference>
<organism evidence="2 3">
    <name type="scientific">Microbacterium murale</name>
    <dbReference type="NCBI Taxonomy" id="1081040"/>
    <lineage>
        <taxon>Bacteria</taxon>
        <taxon>Bacillati</taxon>
        <taxon>Actinomycetota</taxon>
        <taxon>Actinomycetes</taxon>
        <taxon>Micrococcales</taxon>
        <taxon>Microbacteriaceae</taxon>
        <taxon>Microbacterium</taxon>
    </lineage>
</organism>
<dbReference type="InterPro" id="IPR016181">
    <property type="entry name" value="Acyl_CoA_acyltransferase"/>
</dbReference>
<protein>
    <recommendedName>
        <fullName evidence="1">N-acetyltransferase domain-containing protein</fullName>
    </recommendedName>
</protein>